<evidence type="ECO:0000256" key="1">
    <source>
        <dbReference type="ARBA" id="ARBA00010062"/>
    </source>
</evidence>
<dbReference type="STRING" id="1963862.B4O97_12290"/>
<dbReference type="InterPro" id="IPR028082">
    <property type="entry name" value="Peripla_BP_I"/>
</dbReference>
<keyword evidence="3" id="KW-0732">Signal</keyword>
<evidence type="ECO:0000313" key="7">
    <source>
        <dbReference type="EMBL" id="ORC34715.1"/>
    </source>
</evidence>
<comment type="caution">
    <text evidence="7">The sequence shown here is derived from an EMBL/GenBank/DDBJ whole genome shotgun (WGS) entry which is preliminary data.</text>
</comment>
<dbReference type="Pfam" id="PF13458">
    <property type="entry name" value="Peripla_BP_6"/>
    <property type="match status" value="1"/>
</dbReference>
<dbReference type="GO" id="GO:0006865">
    <property type="term" value="P:amino acid transport"/>
    <property type="evidence" value="ECO:0007669"/>
    <property type="project" value="UniProtKB-KW"/>
</dbReference>
<keyword evidence="2" id="KW-0813">Transport</keyword>
<comment type="similarity">
    <text evidence="1">Belongs to the leucine-binding protein family.</text>
</comment>
<keyword evidence="4" id="KW-0029">Amino-acid transport</keyword>
<dbReference type="SUPFAM" id="SSF53822">
    <property type="entry name" value="Periplasmic binding protein-like I"/>
    <property type="match status" value="1"/>
</dbReference>
<organism evidence="7 8">
    <name type="scientific">Marispirochaeta aestuarii</name>
    <dbReference type="NCBI Taxonomy" id="1963862"/>
    <lineage>
        <taxon>Bacteria</taxon>
        <taxon>Pseudomonadati</taxon>
        <taxon>Spirochaetota</taxon>
        <taxon>Spirochaetia</taxon>
        <taxon>Spirochaetales</taxon>
        <taxon>Spirochaetaceae</taxon>
        <taxon>Marispirochaeta</taxon>
    </lineage>
</organism>
<dbReference type="InterPro" id="IPR028081">
    <property type="entry name" value="Leu-bd"/>
</dbReference>
<protein>
    <recommendedName>
        <fullName evidence="6">Leucine-binding protein domain-containing protein</fullName>
    </recommendedName>
</protein>
<evidence type="ECO:0000256" key="4">
    <source>
        <dbReference type="ARBA" id="ARBA00022970"/>
    </source>
</evidence>
<sequence length="382" mass="42401">MKREPQAAVGSAIHRLLFLMPMMLLVGLLLQSCTGEAYKLGLISGLSGGNADSGEAGRNGALLAVEEANRMGGVKGRHIDLLIRDDGHNRIMAITAAQDLVNQRVEAIIGAFSTTMTEAVMTVTEHAGMLVFTPTSSALQLVGKDDNLFRLCSSTTENAEDYADFMVRRRDYSTTTIAFDLQNFSFSQNWVAEFEKAYSRLGGEIKAQSSFNSLVLTGYNDLVEELLAPEPEAVLLVANSVDVARLAQQIRKVDISTPIIAVEWAGTQQLIELGGKAVEGVEVLQIFDKFGTQERFLRFIDEYRKRFKIEPNFSGVIAYETVQVILVAEKNRRQGESLKEAILRNSPYQGLQQEFIINEYGDTRRDSSFVIIRNQKFEKSPL</sequence>
<dbReference type="InterPro" id="IPR051010">
    <property type="entry name" value="BCAA_transport"/>
</dbReference>
<dbReference type="Proteomes" id="UP000192343">
    <property type="component" value="Unassembled WGS sequence"/>
</dbReference>
<reference evidence="7 8" key="1">
    <citation type="submission" date="2017-03" db="EMBL/GenBank/DDBJ databases">
        <title>Draft Genome sequence of Marispirochaeta sp. strain JC444.</title>
        <authorList>
            <person name="Shivani Y."/>
            <person name="Subhash Y."/>
            <person name="Sasikala C."/>
            <person name="Ramana C."/>
        </authorList>
    </citation>
    <scope>NUCLEOTIDE SEQUENCE [LARGE SCALE GENOMIC DNA]</scope>
    <source>
        <strain evidence="7 8">JC444</strain>
    </source>
</reference>
<dbReference type="PANTHER" id="PTHR30483">
    <property type="entry name" value="LEUCINE-SPECIFIC-BINDING PROTEIN"/>
    <property type="match status" value="1"/>
</dbReference>
<dbReference type="PANTHER" id="PTHR30483:SF6">
    <property type="entry name" value="PERIPLASMIC BINDING PROTEIN OF ABC TRANSPORTER FOR NATURAL AMINO ACIDS"/>
    <property type="match status" value="1"/>
</dbReference>
<evidence type="ECO:0000259" key="6">
    <source>
        <dbReference type="Pfam" id="PF13458"/>
    </source>
</evidence>
<keyword evidence="5" id="KW-0472">Membrane</keyword>
<accession>A0A1Y1RWU1</accession>
<keyword evidence="5" id="KW-0812">Transmembrane</keyword>
<gene>
    <name evidence="7" type="ORF">B4O97_12290</name>
</gene>
<dbReference type="Gene3D" id="3.40.50.2300">
    <property type="match status" value="2"/>
</dbReference>
<dbReference type="PRINTS" id="PR00337">
    <property type="entry name" value="LEUILEVALBP"/>
</dbReference>
<keyword evidence="5" id="KW-1133">Transmembrane helix</keyword>
<dbReference type="OrthoDB" id="369860at2"/>
<dbReference type="InterPro" id="IPR000709">
    <property type="entry name" value="Leu_Ile_Val-bd"/>
</dbReference>
<dbReference type="EMBL" id="MWQY01000012">
    <property type="protein sequence ID" value="ORC34715.1"/>
    <property type="molecule type" value="Genomic_DNA"/>
</dbReference>
<feature type="transmembrane region" description="Helical" evidence="5">
    <location>
        <begin position="12"/>
        <end position="30"/>
    </location>
</feature>
<proteinExistence type="inferred from homology"/>
<name>A0A1Y1RWU1_9SPIO</name>
<evidence type="ECO:0000256" key="3">
    <source>
        <dbReference type="ARBA" id="ARBA00022729"/>
    </source>
</evidence>
<evidence type="ECO:0000313" key="8">
    <source>
        <dbReference type="Proteomes" id="UP000192343"/>
    </source>
</evidence>
<evidence type="ECO:0000256" key="5">
    <source>
        <dbReference type="SAM" id="Phobius"/>
    </source>
</evidence>
<feature type="domain" description="Leucine-binding protein" evidence="6">
    <location>
        <begin position="38"/>
        <end position="369"/>
    </location>
</feature>
<keyword evidence="8" id="KW-1185">Reference proteome</keyword>
<evidence type="ECO:0000256" key="2">
    <source>
        <dbReference type="ARBA" id="ARBA00022448"/>
    </source>
</evidence>
<dbReference type="AlphaFoldDB" id="A0A1Y1RWU1"/>
<dbReference type="RefSeq" id="WP_083051201.1">
    <property type="nucleotide sequence ID" value="NZ_MWQY01000012.1"/>
</dbReference>
<dbReference type="PROSITE" id="PS51257">
    <property type="entry name" value="PROKAR_LIPOPROTEIN"/>
    <property type="match status" value="1"/>
</dbReference>